<reference evidence="1" key="1">
    <citation type="submission" date="2020-11" db="EMBL/GenBank/DDBJ databases">
        <authorList>
            <consortium name="DOE Joint Genome Institute"/>
            <person name="Ahrendt S."/>
            <person name="Riley R."/>
            <person name="Andreopoulos W."/>
            <person name="LaButti K."/>
            <person name="Pangilinan J."/>
            <person name="Ruiz-duenas F.J."/>
            <person name="Barrasa J.M."/>
            <person name="Sanchez-Garcia M."/>
            <person name="Camarero S."/>
            <person name="Miyauchi S."/>
            <person name="Serrano A."/>
            <person name="Linde D."/>
            <person name="Babiker R."/>
            <person name="Drula E."/>
            <person name="Ayuso-Fernandez I."/>
            <person name="Pacheco R."/>
            <person name="Padilla G."/>
            <person name="Ferreira P."/>
            <person name="Barriuso J."/>
            <person name="Kellner H."/>
            <person name="Castanera R."/>
            <person name="Alfaro M."/>
            <person name="Ramirez L."/>
            <person name="Pisabarro A.G."/>
            <person name="Kuo A."/>
            <person name="Tritt A."/>
            <person name="Lipzen A."/>
            <person name="He G."/>
            <person name="Yan M."/>
            <person name="Ng V."/>
            <person name="Cullen D."/>
            <person name="Martin F."/>
            <person name="Rosso M.-N."/>
            <person name="Henrissat B."/>
            <person name="Hibbett D."/>
            <person name="Martinez A.T."/>
            <person name="Grigoriev I.V."/>
        </authorList>
    </citation>
    <scope>NUCLEOTIDE SEQUENCE</scope>
    <source>
        <strain evidence="1">AH 44721</strain>
    </source>
</reference>
<dbReference type="AlphaFoldDB" id="A0A9P5NFC1"/>
<dbReference type="Proteomes" id="UP000724874">
    <property type="component" value="Unassembled WGS sequence"/>
</dbReference>
<protein>
    <submittedName>
        <fullName evidence="1">Uncharacterized protein</fullName>
    </submittedName>
</protein>
<proteinExistence type="predicted"/>
<sequence>MPLSANMPSWNSDLKPAFHTIKVHQHQPPLFATRDCTEKEWAPTRVVTNESRLSAYNRTDRTRALDTLNEVDSPYSLLNLRSSSICRKVSNDRDDARDLLKKIEKSSIIPGSERLEAAHGGKRRRVIYPGTNDAWKRNTSSELPTGMATTYKSSDSSAVLRETEDAESMAQDSFIAAVSDSPSAFETFSLGERSRCALGVVVALVVSQQVPPGRGVGCHPSFRGLERLKSLSSCWPCAGFVSGMFCATW</sequence>
<keyword evidence="2" id="KW-1185">Reference proteome</keyword>
<accession>A0A9P5NFC1</accession>
<organism evidence="1 2">
    <name type="scientific">Gymnopilus junonius</name>
    <name type="common">Spectacular rustgill mushroom</name>
    <name type="synonym">Gymnopilus spectabilis subsp. junonius</name>
    <dbReference type="NCBI Taxonomy" id="109634"/>
    <lineage>
        <taxon>Eukaryota</taxon>
        <taxon>Fungi</taxon>
        <taxon>Dikarya</taxon>
        <taxon>Basidiomycota</taxon>
        <taxon>Agaricomycotina</taxon>
        <taxon>Agaricomycetes</taxon>
        <taxon>Agaricomycetidae</taxon>
        <taxon>Agaricales</taxon>
        <taxon>Agaricineae</taxon>
        <taxon>Hymenogastraceae</taxon>
        <taxon>Gymnopilus</taxon>
    </lineage>
</organism>
<evidence type="ECO:0000313" key="1">
    <source>
        <dbReference type="EMBL" id="KAF8882049.1"/>
    </source>
</evidence>
<dbReference type="EMBL" id="JADNYJ010000126">
    <property type="protein sequence ID" value="KAF8882049.1"/>
    <property type="molecule type" value="Genomic_DNA"/>
</dbReference>
<name>A0A9P5NFC1_GYMJU</name>
<gene>
    <name evidence="1" type="ORF">CPB84DRAFT_1851386</name>
</gene>
<comment type="caution">
    <text evidence="1">The sequence shown here is derived from an EMBL/GenBank/DDBJ whole genome shotgun (WGS) entry which is preliminary data.</text>
</comment>
<evidence type="ECO:0000313" key="2">
    <source>
        <dbReference type="Proteomes" id="UP000724874"/>
    </source>
</evidence>